<dbReference type="PANTHER" id="PTHR13693">
    <property type="entry name" value="CLASS II AMINOTRANSFERASE/8-AMINO-7-OXONONANOATE SYNTHASE"/>
    <property type="match status" value="1"/>
</dbReference>
<evidence type="ECO:0000313" key="5">
    <source>
        <dbReference type="Proteomes" id="UP000676194"/>
    </source>
</evidence>
<dbReference type="EMBL" id="CP074694">
    <property type="protein sequence ID" value="QVL34753.1"/>
    <property type="molecule type" value="Genomic_DNA"/>
</dbReference>
<feature type="domain" description="Aminotransferase class I/classII large" evidence="3">
    <location>
        <begin position="52"/>
        <end position="397"/>
    </location>
</feature>
<evidence type="ECO:0000259" key="3">
    <source>
        <dbReference type="Pfam" id="PF00155"/>
    </source>
</evidence>
<dbReference type="Gene3D" id="3.90.1150.10">
    <property type="entry name" value="Aspartate Aminotransferase, domain 1"/>
    <property type="match status" value="1"/>
</dbReference>
<dbReference type="InterPro" id="IPR004839">
    <property type="entry name" value="Aminotransferase_I/II_large"/>
</dbReference>
<dbReference type="SUPFAM" id="SSF53383">
    <property type="entry name" value="PLP-dependent transferases"/>
    <property type="match status" value="1"/>
</dbReference>
<keyword evidence="4" id="KW-0032">Aminotransferase</keyword>
<accession>A0A8E6BAG2</accession>
<organism evidence="4 5">
    <name type="scientific">Telmatocola sphagniphila</name>
    <dbReference type="NCBI Taxonomy" id="1123043"/>
    <lineage>
        <taxon>Bacteria</taxon>
        <taxon>Pseudomonadati</taxon>
        <taxon>Planctomycetota</taxon>
        <taxon>Planctomycetia</taxon>
        <taxon>Gemmatales</taxon>
        <taxon>Gemmataceae</taxon>
    </lineage>
</organism>
<gene>
    <name evidence="4" type="ORF">KIH39_12835</name>
</gene>
<evidence type="ECO:0000256" key="2">
    <source>
        <dbReference type="ARBA" id="ARBA00022679"/>
    </source>
</evidence>
<protein>
    <submittedName>
        <fullName evidence="4">Pyridoxal phosphate-dependent aminotransferase family protein</fullName>
    </submittedName>
</protein>
<proteinExistence type="predicted"/>
<dbReference type="RefSeq" id="WP_213500055.1">
    <property type="nucleotide sequence ID" value="NZ_CP074694.1"/>
</dbReference>
<dbReference type="Pfam" id="PF00155">
    <property type="entry name" value="Aminotran_1_2"/>
    <property type="match status" value="1"/>
</dbReference>
<sequence>MLPIESLSNSLYSNGVARFMAHFAKLFPDIHMKDLTVDVAGPGREVTIDGHKVINFGCDSFLGLDRDPRVWDSLKKGIDRWGSHNGASRMFNSVRSNVDAENKIAEWLGTEASVIYPSVTLANAGVIPGLVTKGDVIVCDEFAHNSIQEGIKIAKANGTRSFVFKHNNLQDLERKLEEAKPYKHALITIDGVYSMSGSLPKLKEMHALALKHNAILYVDDAHGTGVMGKHGRGTVMDNLGHYENTLVIGSLSKAFSCMGGFVGCPKSMQDLLKIRSNSYIFGGPVAPCYLDAICTVIDILQSDEYEQLQDKLNENLSTLVSGAQDLGLIVLGGHTPIISILVEDEANCLRAGKMLFDLGCYVQSVAFPAVPYRAAVLRIQVNANHDLAQIRNLVAALGEVQKVIELPNVRAKLAA</sequence>
<reference evidence="4" key="1">
    <citation type="submission" date="2021-05" db="EMBL/GenBank/DDBJ databases">
        <title>Complete genome sequence of the cellulolytic planctomycete Telmatocola sphagniphila SP2T and characterization of the first cellulase from planctomycetes.</title>
        <authorList>
            <person name="Rakitin A.L."/>
            <person name="Beletsky A.V."/>
            <person name="Naumoff D.G."/>
            <person name="Kulichevskaya I.S."/>
            <person name="Mardanov A.V."/>
            <person name="Ravin N.V."/>
            <person name="Dedysh S.N."/>
        </authorList>
    </citation>
    <scope>NUCLEOTIDE SEQUENCE</scope>
    <source>
        <strain evidence="4">SP2T</strain>
    </source>
</reference>
<dbReference type="InterPro" id="IPR015422">
    <property type="entry name" value="PyrdxlP-dep_Trfase_small"/>
</dbReference>
<dbReference type="AlphaFoldDB" id="A0A8E6BAG2"/>
<name>A0A8E6BAG2_9BACT</name>
<dbReference type="Gene3D" id="3.40.640.10">
    <property type="entry name" value="Type I PLP-dependent aspartate aminotransferase-like (Major domain)"/>
    <property type="match status" value="1"/>
</dbReference>
<dbReference type="GO" id="GO:0008483">
    <property type="term" value="F:transaminase activity"/>
    <property type="evidence" value="ECO:0007669"/>
    <property type="project" value="UniProtKB-KW"/>
</dbReference>
<keyword evidence="2" id="KW-0808">Transferase</keyword>
<keyword evidence="5" id="KW-1185">Reference proteome</keyword>
<dbReference type="Proteomes" id="UP000676194">
    <property type="component" value="Chromosome"/>
</dbReference>
<dbReference type="InterPro" id="IPR015421">
    <property type="entry name" value="PyrdxlP-dep_Trfase_major"/>
</dbReference>
<evidence type="ECO:0000256" key="1">
    <source>
        <dbReference type="ARBA" id="ARBA00001933"/>
    </source>
</evidence>
<comment type="cofactor">
    <cofactor evidence="1">
        <name>pyridoxal 5'-phosphate</name>
        <dbReference type="ChEBI" id="CHEBI:597326"/>
    </cofactor>
</comment>
<dbReference type="KEGG" id="tsph:KIH39_12835"/>
<dbReference type="InterPro" id="IPR050087">
    <property type="entry name" value="AON_synthase_class-II"/>
</dbReference>
<evidence type="ECO:0000313" key="4">
    <source>
        <dbReference type="EMBL" id="QVL34753.1"/>
    </source>
</evidence>
<dbReference type="InterPro" id="IPR015424">
    <property type="entry name" value="PyrdxlP-dep_Trfase"/>
</dbReference>
<dbReference type="GO" id="GO:0030170">
    <property type="term" value="F:pyridoxal phosphate binding"/>
    <property type="evidence" value="ECO:0007669"/>
    <property type="project" value="InterPro"/>
</dbReference>